<sequence>MSTEGKIATFLGLVMLVSGMWLLWFLNDRHMKLHSENVELRHHLAQLCQYIDTLPKKHRVVYDKCLEIQGGDRNGSASN</sequence>
<reference evidence="2" key="2">
    <citation type="journal article" date="2012" name="PLoS ONE">
        <title>A Deeply Branching Thermophilic Bacterium with an Ancient Acetyl-CoA Pathway Dominates a Subsurface Ecosystem.</title>
        <authorList>
            <person name="Takami H."/>
            <person name="Noguchi H."/>
            <person name="Takaki Y."/>
            <person name="Uchiyama I."/>
            <person name="Toyoda A."/>
            <person name="Nishi S."/>
            <person name="Chee G.-J."/>
            <person name="Arai W."/>
            <person name="Nunoura T."/>
            <person name="Itoh T."/>
            <person name="Hattori M."/>
            <person name="Takai K."/>
        </authorList>
    </citation>
    <scope>NUCLEOTIDE SEQUENCE</scope>
</reference>
<keyword evidence="1" id="KW-1133">Transmembrane helix</keyword>
<name>H5SBU3_9BACT</name>
<keyword evidence="1" id="KW-0812">Transmembrane</keyword>
<gene>
    <name evidence="2" type="ORF">HGMM_F07F09C04</name>
</gene>
<protein>
    <submittedName>
        <fullName evidence="2">Uncharacterized protein</fullName>
    </submittedName>
</protein>
<dbReference type="EMBL" id="AP011663">
    <property type="protein sequence ID" value="BAL53629.1"/>
    <property type="molecule type" value="Genomic_DNA"/>
</dbReference>
<accession>H5SBU3</accession>
<proteinExistence type="predicted"/>
<dbReference type="AlphaFoldDB" id="H5SBU3"/>
<feature type="transmembrane region" description="Helical" evidence="1">
    <location>
        <begin position="6"/>
        <end position="26"/>
    </location>
</feature>
<reference evidence="2" key="1">
    <citation type="journal article" date="2005" name="Environ. Microbiol.">
        <title>Genetic and functional properties of uncultivated thermophilic crenarchaeotes from a subsurface gold mine as revealed by analysis of genome fragments.</title>
        <authorList>
            <person name="Nunoura T."/>
            <person name="Hirayama H."/>
            <person name="Takami H."/>
            <person name="Oida H."/>
            <person name="Nishi S."/>
            <person name="Shimamura S."/>
            <person name="Suzuki Y."/>
            <person name="Inagaki F."/>
            <person name="Takai K."/>
            <person name="Nealson K.H."/>
            <person name="Horikoshi K."/>
        </authorList>
    </citation>
    <scope>NUCLEOTIDE SEQUENCE</scope>
</reference>
<evidence type="ECO:0000256" key="1">
    <source>
        <dbReference type="SAM" id="Phobius"/>
    </source>
</evidence>
<keyword evidence="1" id="KW-0472">Membrane</keyword>
<organism evidence="2">
    <name type="scientific">uncultured Aquificia bacterium</name>
    <dbReference type="NCBI Taxonomy" id="453415"/>
    <lineage>
        <taxon>Bacteria</taxon>
        <taxon>Pseudomonadati</taxon>
        <taxon>Aquificota</taxon>
        <taxon>Aquificia</taxon>
        <taxon>environmental samples</taxon>
    </lineage>
</organism>
<evidence type="ECO:0000313" key="2">
    <source>
        <dbReference type="EMBL" id="BAL53629.1"/>
    </source>
</evidence>